<evidence type="ECO:0000313" key="8">
    <source>
        <dbReference type="EMBL" id="ABA98367.2"/>
    </source>
</evidence>
<dbReference type="InterPro" id="IPR001584">
    <property type="entry name" value="Integrase_cat-core"/>
</dbReference>
<proteinExistence type="predicted"/>
<feature type="signal peptide" evidence="5">
    <location>
        <begin position="1"/>
        <end position="22"/>
    </location>
</feature>
<name>Q2QRM1_ORYSJ</name>
<evidence type="ECO:0000256" key="1">
    <source>
        <dbReference type="ARBA" id="ARBA00022723"/>
    </source>
</evidence>
<dbReference type="SUPFAM" id="SSF53098">
    <property type="entry name" value="Ribonuclease H-like"/>
    <property type="match status" value="2"/>
</dbReference>
<keyword evidence="5" id="KW-0732">Signal</keyword>
<dbReference type="EMBL" id="DP000011">
    <property type="protein sequence ID" value="ABA98367.2"/>
    <property type="molecule type" value="Genomic_DNA"/>
</dbReference>
<dbReference type="Pfam" id="PF07727">
    <property type="entry name" value="RVT_2"/>
    <property type="match status" value="2"/>
</dbReference>
<dbReference type="InterPro" id="IPR036875">
    <property type="entry name" value="Znf_CCHC_sf"/>
</dbReference>
<keyword evidence="3" id="KW-0862">Zinc</keyword>
<reference evidence="8" key="3">
    <citation type="submission" date="2006-01" db="EMBL/GenBank/DDBJ databases">
        <authorList>
            <person name="Buell R."/>
        </authorList>
    </citation>
    <scope>NUCLEOTIDE SEQUENCE</scope>
</reference>
<organism evidence="8">
    <name type="scientific">Oryza sativa subsp. japonica</name>
    <name type="common">Rice</name>
    <dbReference type="NCBI Taxonomy" id="39947"/>
    <lineage>
        <taxon>Eukaryota</taxon>
        <taxon>Viridiplantae</taxon>
        <taxon>Streptophyta</taxon>
        <taxon>Embryophyta</taxon>
        <taxon>Tracheophyta</taxon>
        <taxon>Spermatophyta</taxon>
        <taxon>Magnoliopsida</taxon>
        <taxon>Liliopsida</taxon>
        <taxon>Poales</taxon>
        <taxon>Poaceae</taxon>
        <taxon>BOP clade</taxon>
        <taxon>Oryzoideae</taxon>
        <taxon>Oryzeae</taxon>
        <taxon>Oryzinae</taxon>
        <taxon>Oryza</taxon>
        <taxon>Oryza sativa</taxon>
    </lineage>
</organism>
<dbReference type="InterPro" id="IPR012337">
    <property type="entry name" value="RNaseH-like_sf"/>
</dbReference>
<feature type="compositionally biased region" description="Basic and acidic residues" evidence="4">
    <location>
        <begin position="125"/>
        <end position="142"/>
    </location>
</feature>
<dbReference type="SMART" id="SM00343">
    <property type="entry name" value="ZnF_C2HC"/>
    <property type="match status" value="2"/>
</dbReference>
<dbReference type="SUPFAM" id="SSF57756">
    <property type="entry name" value="Retrovirus zinc finger-like domains"/>
    <property type="match status" value="2"/>
</dbReference>
<feature type="region of interest" description="Disordered" evidence="4">
    <location>
        <begin position="124"/>
        <end position="171"/>
    </location>
</feature>
<dbReference type="InterPro" id="IPR057670">
    <property type="entry name" value="SH3_retrovirus"/>
</dbReference>
<gene>
    <name evidence="8" type="ordered locus">LOC_Os12g27096</name>
</gene>
<evidence type="ECO:0000256" key="2">
    <source>
        <dbReference type="ARBA" id="ARBA00022801"/>
    </source>
</evidence>
<dbReference type="GO" id="GO:0003676">
    <property type="term" value="F:nucleic acid binding"/>
    <property type="evidence" value="ECO:0007669"/>
    <property type="project" value="InterPro"/>
</dbReference>
<feature type="region of interest" description="Disordered" evidence="4">
    <location>
        <begin position="773"/>
        <end position="801"/>
    </location>
</feature>
<dbReference type="CDD" id="cd09272">
    <property type="entry name" value="RNase_HI_RT_Ty1"/>
    <property type="match status" value="1"/>
</dbReference>
<feature type="domain" description="Integrase catalytic" evidence="7">
    <location>
        <begin position="956"/>
        <end position="1132"/>
    </location>
</feature>
<dbReference type="SUPFAM" id="SSF56672">
    <property type="entry name" value="DNA/RNA polymerases"/>
    <property type="match status" value="1"/>
</dbReference>
<feature type="domain" description="CCHC-type" evidence="6">
    <location>
        <begin position="378"/>
        <end position="393"/>
    </location>
</feature>
<keyword evidence="3" id="KW-0863">Zinc-finger</keyword>
<evidence type="ECO:0000256" key="3">
    <source>
        <dbReference type="PROSITE-ProRule" id="PRU00047"/>
    </source>
</evidence>
<accession>Q2QRM1</accession>
<keyword evidence="1" id="KW-0479">Metal-binding</keyword>
<dbReference type="InterPro" id="IPR036397">
    <property type="entry name" value="RNaseH_sf"/>
</dbReference>
<dbReference type="GO" id="GO:0015074">
    <property type="term" value="P:DNA integration"/>
    <property type="evidence" value="ECO:0007669"/>
    <property type="project" value="InterPro"/>
</dbReference>
<evidence type="ECO:0000259" key="7">
    <source>
        <dbReference type="PROSITE" id="PS50994"/>
    </source>
</evidence>
<dbReference type="PROSITE" id="PS50158">
    <property type="entry name" value="ZF_CCHC"/>
    <property type="match status" value="2"/>
</dbReference>
<reference evidence="8" key="2">
    <citation type="submission" date="2005-04" db="EMBL/GenBank/DDBJ databases">
        <authorList>
            <person name="Buell C.R."/>
            <person name="Wing R.A."/>
            <person name="McCombie W.A."/>
            <person name="Ouyang S."/>
        </authorList>
    </citation>
    <scope>NUCLEOTIDE SEQUENCE</scope>
</reference>
<feature type="compositionally biased region" description="Polar residues" evidence="4">
    <location>
        <begin position="789"/>
        <end position="798"/>
    </location>
</feature>
<dbReference type="PANTHER" id="PTHR42648">
    <property type="entry name" value="TRANSPOSASE, PUTATIVE-RELATED"/>
    <property type="match status" value="1"/>
</dbReference>
<dbReference type="GO" id="GO:0008270">
    <property type="term" value="F:zinc ion binding"/>
    <property type="evidence" value="ECO:0007669"/>
    <property type="project" value="UniProtKB-KW"/>
</dbReference>
<dbReference type="Gene3D" id="3.30.420.10">
    <property type="entry name" value="Ribonuclease H-like superfamily/Ribonuclease H"/>
    <property type="match status" value="2"/>
</dbReference>
<dbReference type="InterPro" id="IPR013103">
    <property type="entry name" value="RVT_2"/>
</dbReference>
<dbReference type="InterPro" id="IPR025724">
    <property type="entry name" value="GAG-pre-integrase_dom"/>
</dbReference>
<feature type="domain" description="CCHC-type" evidence="6">
    <location>
        <begin position="811"/>
        <end position="826"/>
    </location>
</feature>
<dbReference type="InterPro" id="IPR001878">
    <property type="entry name" value="Znf_CCHC"/>
</dbReference>
<dbReference type="GO" id="GO:0016787">
    <property type="term" value="F:hydrolase activity"/>
    <property type="evidence" value="ECO:0007669"/>
    <property type="project" value="UniProtKB-KW"/>
</dbReference>
<dbReference type="InterPro" id="IPR039537">
    <property type="entry name" value="Retrotran_Ty1/copia-like"/>
</dbReference>
<evidence type="ECO:0000256" key="4">
    <source>
        <dbReference type="SAM" id="MobiDB-lite"/>
    </source>
</evidence>
<dbReference type="Pfam" id="PF00098">
    <property type="entry name" value="zf-CCHC"/>
    <property type="match status" value="2"/>
</dbReference>
<dbReference type="Gene3D" id="4.10.60.10">
    <property type="entry name" value="Zinc finger, CCHC-type"/>
    <property type="match status" value="2"/>
</dbReference>
<dbReference type="Pfam" id="PF25597">
    <property type="entry name" value="SH3_retrovirus"/>
    <property type="match status" value="1"/>
</dbReference>
<protein>
    <submittedName>
        <fullName evidence="8">Retrotransposon protein, putative, Ty1-copia subclass</fullName>
    </submittedName>
</protein>
<dbReference type="PROSITE" id="PS50994">
    <property type="entry name" value="INTEGRASE"/>
    <property type="match status" value="1"/>
</dbReference>
<feature type="compositionally biased region" description="Polar residues" evidence="4">
    <location>
        <begin position="333"/>
        <end position="346"/>
    </location>
</feature>
<dbReference type="Pfam" id="PF13976">
    <property type="entry name" value="gag_pre-integrs"/>
    <property type="match status" value="1"/>
</dbReference>
<feature type="compositionally biased region" description="Basic residues" evidence="4">
    <location>
        <begin position="773"/>
        <end position="784"/>
    </location>
</feature>
<evidence type="ECO:0000256" key="5">
    <source>
        <dbReference type="SAM" id="SignalP"/>
    </source>
</evidence>
<feature type="compositionally biased region" description="Low complexity" evidence="4">
    <location>
        <begin position="350"/>
        <end position="369"/>
    </location>
</feature>
<reference evidence="8" key="1">
    <citation type="journal article" date="2005" name="BMC Biol.">
        <title>The sequence of rice chromosomes 11 and 12, rich in disease resistance genes and recent gene duplications.</title>
        <authorList>
            <consortium name="The rice chromosomes 11 and 12 sequencing consortia"/>
        </authorList>
    </citation>
    <scope>NUCLEOTIDE SEQUENCE [LARGE SCALE GENOMIC DNA]</scope>
</reference>
<sequence>MASLSPHPSNLLLSLFLPSTLARKHASGSDLVPAKLPGGDPISFYLNILPPDWLEKKQERDKLGYSMLGAHQVVSERGSSRFCIMVKSGGSESSGGSHHGFDEEEKFTKLERSISMLVDRLPLPRQEHARQGRRPLPEHHEYDAEDESLGLCSDEGDHHRRPRHPPRRGPAFMDRVVDDIHRDNRNRRAARVPLDEGLDPEDYLQWEMRCDQIFNSHNYLEDKKARLASIEFTGYALSWWNQLQLKQGDLSVDAYYKEMELLMSHTGVTENDEATIARFLTGLNDDVKERVEISYYYDIQNMVHIAQRVEQQLTSRHTSRSCSFQRDGDGSAASKSMSFKLTTPSRDGSKPAASSVSKSKSKVESTATSSSKSRSVQCYTCGGRGHYMRDCPNQKKVLMTKEGYVSESILENSEGVQLDHTLTTGYRDIDDSSMDDGAEKNNGLSMLAYAVQRDGSNVDAKGQRCNIFQSECKIQEKLLLGRPWQFDRNATHEGRSNCYSWANGQAESSNKTLLKLVKKKIEEDPNKWHEVLSEALWAHRISKHGTTKVTPSELVYGQEAVLPVEALEEIEKEKKRVAKAYNKRVKAKLFQVGDLVRKTILPLGTRSREFGVAIVLVDLSKKLPTVCIAANCPTSFGMASWINSAWLLDVVCTKNFESPLDKLGFKEDAALVKRSWQPAPSSFNLRSILEKEKLTGTNFMDWTKQELRGLIPQSPCLRASLQKSLPPSFEPFIMNFNMNNLNKTLAELHEMQKTAEESIKKNSNHVMVMHKRKPNNKKSGQKRKLNYDGITSTSNSKTKVQKTGPAKDAECFFCKKTGHWKRNCKKYLEQLKQKQQDGKSSTSALCKNVISASCLQAEGYGFRSVDNGCSVYYNDIFYFHAPMMSGLYIVNLDGCSIYNINAKRQGPNDLNPTFIWHCRLGHINEKRMEKLHRDGLLHSLDFESFETCESCLLGKMTKAPFTGQSERTSELLVLVHTDVCGPMSSTARCGFGYFITFTDDFSRYGYVYLMRHKSESFEKFKEFQNEVQNHLRKTIKYLRSDHGGEYLSLEFGNHLKGCGIVPQLTPPGTPQWNGVSERRNRTLLNMVRSMMSQTNLLLSFWGYALETAAFTLNRVPSKSVDKTPYEIWTGKRPSLSFLKIWGCEVYVKRLQSDKLTPKSNKCFFVGYPKETKGYYLYNREEGKVFVARHGVFLKKEFISRKDSGSIVRLEEIQETPENASTSTQPQQAEQDVVQQVEQVVVEPVVEAPASRRSERIRRTPARYALLTIGQRDILLLDNDEPTTYEEAMVGPDSEKWPGAMKSEIESMHVNQVWNLVDPPDGVKAIECKWVFKKKTYVDGNVHIYKARLVAKGFRQIQGVDYDETFSPVAMLKSIQIVLAIAAYFDYEIWQMDVKTAFLNGNLDEDKSIYGLKQASRSWNIRFDEVVKALGFVKNEEEPCVYKKISGSALVFLILYVDDILLIGNDIPMLESVKTSLKNSFSMKDLGEAAYIMGIRIYRDRSKRLIGLSQSTYIDKVLKRFNMQDSKKGFLPMSHGINHGKNQCPQTTDERNKMSVIPYAWAIGSIMYAMLCTRIDVSYALSATSRYQSDPGESHWIAVKNILKYLRRTKDMFLVYGGQEELVVNGYIDASFQTDKDDFRLQSGFVFCLNGRAVSWKSVMTSASSPMNLYCDNSGAIVQAKEHRSHQKSKHILRRYHLIHEIVGRGDVKICKIHTDLNVADLLTKPLPQPKHEAHTRAMGIRYVHD</sequence>
<feature type="chain" id="PRO_5004214191" evidence="5">
    <location>
        <begin position="23"/>
        <end position="1745"/>
    </location>
</feature>
<dbReference type="InterPro" id="IPR043502">
    <property type="entry name" value="DNA/RNA_pol_sf"/>
</dbReference>
<feature type="region of interest" description="Disordered" evidence="4">
    <location>
        <begin position="317"/>
        <end position="369"/>
    </location>
</feature>
<keyword evidence="2" id="KW-0378">Hydrolase</keyword>
<dbReference type="PANTHER" id="PTHR42648:SF27">
    <property type="entry name" value="RNA-DIRECTED DNA POLYMERASE"/>
    <property type="match status" value="1"/>
</dbReference>
<evidence type="ECO:0000259" key="6">
    <source>
        <dbReference type="PROSITE" id="PS50158"/>
    </source>
</evidence>